<keyword evidence="6" id="KW-0472">Membrane</keyword>
<keyword evidence="6" id="KW-1133">Transmembrane helix</keyword>
<comment type="subcellular location">
    <subcellularLocation>
        <location evidence="1">Secreted</location>
    </subcellularLocation>
</comment>
<dbReference type="Proteomes" id="UP000000311">
    <property type="component" value="Unassembled WGS sequence"/>
</dbReference>
<feature type="transmembrane region" description="Helical" evidence="6">
    <location>
        <begin position="159"/>
        <end position="184"/>
    </location>
</feature>
<evidence type="ECO:0000256" key="4">
    <source>
        <dbReference type="ARBA" id="ARBA00022729"/>
    </source>
</evidence>
<dbReference type="STRING" id="104421.E2A3B4"/>
<evidence type="ECO:0000313" key="7">
    <source>
        <dbReference type="EMBL" id="EFN72086.1"/>
    </source>
</evidence>
<dbReference type="AlphaFoldDB" id="E2A3B4"/>
<sequence>MNGIFGNNVVMRYTMKATFVIATLITCVLALEEELLHYVSDDVPGGSYKYYSLTYDGYIKIRLTSITGDADLYASQTTTKPTYEPDHYCLQSTTCGEDIIFIPKSFKRPVSIGVYGHPSHEISKYTLLVSELLIEDDNILYDQTSRNNYKDRDNKVNNCILIITFIFLYHIEYVCILVSLYKYLILESPHLIFCQSDMVFHGFLVSTIILNIKKIKKLTN</sequence>
<evidence type="ECO:0000256" key="3">
    <source>
        <dbReference type="ARBA" id="ARBA00022525"/>
    </source>
</evidence>
<keyword evidence="8" id="KW-1185">Reference proteome</keyword>
<evidence type="ECO:0000256" key="1">
    <source>
        <dbReference type="ARBA" id="ARBA00004613"/>
    </source>
</evidence>
<dbReference type="InterPro" id="IPR031420">
    <property type="entry name" value="UPF0669"/>
</dbReference>
<comment type="similarity">
    <text evidence="2">Belongs to the UPF0669 family.</text>
</comment>
<evidence type="ECO:0000256" key="5">
    <source>
        <dbReference type="ARBA" id="ARBA00023180"/>
    </source>
</evidence>
<dbReference type="InParanoid" id="E2A3B4"/>
<dbReference type="OMA" id="GHISFFA"/>
<evidence type="ECO:0000256" key="2">
    <source>
        <dbReference type="ARBA" id="ARBA00008960"/>
    </source>
</evidence>
<keyword evidence="4" id="KW-0732">Signal</keyword>
<dbReference type="PANTHER" id="PTHR31703">
    <property type="entry name" value="UPF0669 PROTEIN C6ORF120"/>
    <property type="match status" value="1"/>
</dbReference>
<gene>
    <name evidence="7" type="ORF">EAG_06148</name>
</gene>
<dbReference type="OrthoDB" id="361020at2759"/>
<organism evidence="8">
    <name type="scientific">Camponotus floridanus</name>
    <name type="common">Florida carpenter ant</name>
    <dbReference type="NCBI Taxonomy" id="104421"/>
    <lineage>
        <taxon>Eukaryota</taxon>
        <taxon>Metazoa</taxon>
        <taxon>Ecdysozoa</taxon>
        <taxon>Arthropoda</taxon>
        <taxon>Hexapoda</taxon>
        <taxon>Insecta</taxon>
        <taxon>Pterygota</taxon>
        <taxon>Neoptera</taxon>
        <taxon>Endopterygota</taxon>
        <taxon>Hymenoptera</taxon>
        <taxon>Apocrita</taxon>
        <taxon>Aculeata</taxon>
        <taxon>Formicoidea</taxon>
        <taxon>Formicidae</taxon>
        <taxon>Formicinae</taxon>
        <taxon>Camponotus</taxon>
    </lineage>
</organism>
<dbReference type="PANTHER" id="PTHR31703:SF2">
    <property type="entry name" value="UPF0669 PROTEIN C6ORF120"/>
    <property type="match status" value="1"/>
</dbReference>
<feature type="transmembrane region" description="Helical" evidence="6">
    <location>
        <begin position="13"/>
        <end position="31"/>
    </location>
</feature>
<dbReference type="Pfam" id="PF17065">
    <property type="entry name" value="UPF0669"/>
    <property type="match status" value="1"/>
</dbReference>
<keyword evidence="5" id="KW-0325">Glycoprotein</keyword>
<dbReference type="EMBL" id="GL436354">
    <property type="protein sequence ID" value="EFN72086.1"/>
    <property type="molecule type" value="Genomic_DNA"/>
</dbReference>
<feature type="transmembrane region" description="Helical" evidence="6">
    <location>
        <begin position="190"/>
        <end position="212"/>
    </location>
</feature>
<protein>
    <submittedName>
        <fullName evidence="7">Uncharacterized protein C6orf120-like protein</fullName>
    </submittedName>
</protein>
<accession>E2A3B4</accession>
<reference evidence="7 8" key="1">
    <citation type="journal article" date="2010" name="Science">
        <title>Genomic comparison of the ants Camponotus floridanus and Harpegnathos saltator.</title>
        <authorList>
            <person name="Bonasio R."/>
            <person name="Zhang G."/>
            <person name="Ye C."/>
            <person name="Mutti N.S."/>
            <person name="Fang X."/>
            <person name="Qin N."/>
            <person name="Donahue G."/>
            <person name="Yang P."/>
            <person name="Li Q."/>
            <person name="Li C."/>
            <person name="Zhang P."/>
            <person name="Huang Z."/>
            <person name="Berger S.L."/>
            <person name="Reinberg D."/>
            <person name="Wang J."/>
            <person name="Liebig J."/>
        </authorList>
    </citation>
    <scope>NUCLEOTIDE SEQUENCE [LARGE SCALE GENOMIC DNA]</scope>
    <source>
        <strain evidence="8">C129</strain>
    </source>
</reference>
<name>E2A3B4_CAMFO</name>
<keyword evidence="3" id="KW-0964">Secreted</keyword>
<evidence type="ECO:0000256" key="6">
    <source>
        <dbReference type="SAM" id="Phobius"/>
    </source>
</evidence>
<dbReference type="GO" id="GO:0005576">
    <property type="term" value="C:extracellular region"/>
    <property type="evidence" value="ECO:0007669"/>
    <property type="project" value="UniProtKB-SubCell"/>
</dbReference>
<proteinExistence type="inferred from homology"/>
<evidence type="ECO:0000313" key="8">
    <source>
        <dbReference type="Proteomes" id="UP000000311"/>
    </source>
</evidence>
<keyword evidence="6" id="KW-0812">Transmembrane</keyword>